<feature type="signal peptide" evidence="1">
    <location>
        <begin position="1"/>
        <end position="23"/>
    </location>
</feature>
<protein>
    <submittedName>
        <fullName evidence="2">Spondin domain-containing protein</fullName>
    </submittedName>
</protein>
<evidence type="ECO:0000313" key="2">
    <source>
        <dbReference type="EMBL" id="MBD3870609.1"/>
    </source>
</evidence>
<dbReference type="Proteomes" id="UP000598633">
    <property type="component" value="Unassembled WGS sequence"/>
</dbReference>
<dbReference type="InterPro" id="IPR038678">
    <property type="entry name" value="Spondin_N_sf"/>
</dbReference>
<accession>A0A8J6Y6R9</accession>
<proteinExistence type="predicted"/>
<dbReference type="InterPro" id="IPR009465">
    <property type="entry name" value="Spondin_N"/>
</dbReference>
<dbReference type="EMBL" id="JACXWA010000072">
    <property type="protein sequence ID" value="MBD3870609.1"/>
    <property type="molecule type" value="Genomic_DNA"/>
</dbReference>
<dbReference type="Gene3D" id="2.60.40.2130">
    <property type="entry name" value="F-spondin domain"/>
    <property type="match status" value="1"/>
</dbReference>
<sequence>MKRTILLGVLAVMVVVLSAPAMAQDMIKVRITNVSKQIISPPVIASHSAKIRVFVPGSPASTELSMLAEDGNPLALATLLDGSDEVLDVKVADGPLLPGATMVFELESRGRFNRVSAVGMLVTTNDGFFGLENFLVDRSSRNERVSVPAWDAGTEFNNELCGFIPGPPCGSPLVRDTDGAEGFIHTHPGLHGGGDLSPSDWSWQNPVVDIRIMKK</sequence>
<reference evidence="2 3" key="1">
    <citation type="submission" date="2020-08" db="EMBL/GenBank/DDBJ databases">
        <title>Acidobacteriota in marine sediments use diverse sulfur dissimilation pathways.</title>
        <authorList>
            <person name="Wasmund K."/>
        </authorList>
    </citation>
    <scope>NUCLEOTIDE SEQUENCE [LARGE SCALE GENOMIC DNA]</scope>
    <source>
        <strain evidence="2">MAG AM3-A</strain>
    </source>
</reference>
<dbReference type="AlphaFoldDB" id="A0A8J6Y6R9"/>
<organism evidence="2 3">
    <name type="scientific">Candidatus Sulfomarinibacter kjeldsenii</name>
    <dbReference type="NCBI Taxonomy" id="2885994"/>
    <lineage>
        <taxon>Bacteria</taxon>
        <taxon>Pseudomonadati</taxon>
        <taxon>Acidobacteriota</taxon>
        <taxon>Thermoanaerobaculia</taxon>
        <taxon>Thermoanaerobaculales</taxon>
        <taxon>Candidatus Sulfomarinibacteraceae</taxon>
        <taxon>Candidatus Sulfomarinibacter</taxon>
    </lineage>
</organism>
<keyword evidence="1" id="KW-0732">Signal</keyword>
<evidence type="ECO:0000256" key="1">
    <source>
        <dbReference type="SAM" id="SignalP"/>
    </source>
</evidence>
<name>A0A8J6Y6R9_9BACT</name>
<dbReference type="NCBIfam" id="NF038123">
    <property type="entry name" value="NF038123_dom"/>
    <property type="match status" value="1"/>
</dbReference>
<feature type="chain" id="PRO_5035198081" evidence="1">
    <location>
        <begin position="24"/>
        <end position="215"/>
    </location>
</feature>
<gene>
    <name evidence="2" type="ORF">IFJ97_04545</name>
</gene>
<comment type="caution">
    <text evidence="2">The sequence shown here is derived from an EMBL/GenBank/DDBJ whole genome shotgun (WGS) entry which is preliminary data.</text>
</comment>
<evidence type="ECO:0000313" key="3">
    <source>
        <dbReference type="Proteomes" id="UP000598633"/>
    </source>
</evidence>